<comment type="caution">
    <text evidence="2">The sequence shown here is derived from an EMBL/GenBank/DDBJ whole genome shotgun (WGS) entry which is preliminary data.</text>
</comment>
<gene>
    <name evidence="2" type="ORF">FAM09_26860</name>
</gene>
<sequence length="184" mass="21650">MVYQYVVTLKNQNNRYIDILGLILSIFSVVCFTLELLRSSNVSVAYLIGSVAVPGIIAWNLFQTSKKRKVYYSRALLIAALVWMKMPYFQWLVFVFIILALLEYQAKYAIEIGFSDNEIVFNSLFKKRYHWKQFSNIVLRDGLLTLDFTNNRILQREVEDDEEDDADEDEFNEYCRKQLANVII</sequence>
<dbReference type="OrthoDB" id="660475at2"/>
<proteinExistence type="predicted"/>
<dbReference type="EMBL" id="STFF01000011">
    <property type="protein sequence ID" value="THU32416.1"/>
    <property type="molecule type" value="Genomic_DNA"/>
</dbReference>
<accession>A0A4V4GZE9</accession>
<organism evidence="2 3">
    <name type="scientific">Niastella caeni</name>
    <dbReference type="NCBI Taxonomy" id="2569763"/>
    <lineage>
        <taxon>Bacteria</taxon>
        <taxon>Pseudomonadati</taxon>
        <taxon>Bacteroidota</taxon>
        <taxon>Chitinophagia</taxon>
        <taxon>Chitinophagales</taxon>
        <taxon>Chitinophagaceae</taxon>
        <taxon>Niastella</taxon>
    </lineage>
</organism>
<dbReference type="Proteomes" id="UP000306918">
    <property type="component" value="Unassembled WGS sequence"/>
</dbReference>
<evidence type="ECO:0000313" key="3">
    <source>
        <dbReference type="Proteomes" id="UP000306918"/>
    </source>
</evidence>
<keyword evidence="1" id="KW-1133">Transmembrane helix</keyword>
<protein>
    <submittedName>
        <fullName evidence="2">Uncharacterized protein</fullName>
    </submittedName>
</protein>
<dbReference type="RefSeq" id="WP_136580258.1">
    <property type="nucleotide sequence ID" value="NZ_STFF01000011.1"/>
</dbReference>
<keyword evidence="1" id="KW-0472">Membrane</keyword>
<dbReference type="AlphaFoldDB" id="A0A4V4GZE9"/>
<name>A0A4V4GZE9_9BACT</name>
<feature type="transmembrane region" description="Helical" evidence="1">
    <location>
        <begin position="16"/>
        <end position="37"/>
    </location>
</feature>
<keyword evidence="1" id="KW-0812">Transmembrane</keyword>
<feature type="transmembrane region" description="Helical" evidence="1">
    <location>
        <begin position="74"/>
        <end position="102"/>
    </location>
</feature>
<reference evidence="2 3" key="1">
    <citation type="submission" date="2019-04" db="EMBL/GenBank/DDBJ databases">
        <title>Niastella caeni sp. nov., isolated from activated sludge.</title>
        <authorList>
            <person name="Sheng M."/>
        </authorList>
    </citation>
    <scope>NUCLEOTIDE SEQUENCE [LARGE SCALE GENOMIC DNA]</scope>
    <source>
        <strain evidence="2 3">HX-2-15</strain>
    </source>
</reference>
<feature type="transmembrane region" description="Helical" evidence="1">
    <location>
        <begin position="43"/>
        <end position="62"/>
    </location>
</feature>
<evidence type="ECO:0000313" key="2">
    <source>
        <dbReference type="EMBL" id="THU32416.1"/>
    </source>
</evidence>
<evidence type="ECO:0000256" key="1">
    <source>
        <dbReference type="SAM" id="Phobius"/>
    </source>
</evidence>
<keyword evidence="3" id="KW-1185">Reference proteome</keyword>